<accession>A0A1G4MK76</accession>
<feature type="region of interest" description="Disordered" evidence="3">
    <location>
        <begin position="208"/>
        <end position="228"/>
    </location>
</feature>
<feature type="compositionally biased region" description="Basic and acidic residues" evidence="3">
    <location>
        <begin position="208"/>
        <end position="217"/>
    </location>
</feature>
<feature type="compositionally biased region" description="Basic and acidic residues" evidence="3">
    <location>
        <begin position="101"/>
        <end position="134"/>
    </location>
</feature>
<organism evidence="4 5">
    <name type="scientific">Lachancea fermentati</name>
    <name type="common">Zygosaccharomyces fermentati</name>
    <dbReference type="NCBI Taxonomy" id="4955"/>
    <lineage>
        <taxon>Eukaryota</taxon>
        <taxon>Fungi</taxon>
        <taxon>Dikarya</taxon>
        <taxon>Ascomycota</taxon>
        <taxon>Saccharomycotina</taxon>
        <taxon>Saccharomycetes</taxon>
        <taxon>Saccharomycetales</taxon>
        <taxon>Saccharomycetaceae</taxon>
        <taxon>Lachancea</taxon>
    </lineage>
</organism>
<keyword evidence="5" id="KW-1185">Reference proteome</keyword>
<feature type="compositionally biased region" description="Basic and acidic residues" evidence="3">
    <location>
        <begin position="46"/>
        <end position="67"/>
    </location>
</feature>
<reference evidence="4 5" key="1">
    <citation type="submission" date="2016-03" db="EMBL/GenBank/DDBJ databases">
        <authorList>
            <person name="Devillers H."/>
        </authorList>
    </citation>
    <scope>NUCLEOTIDE SEQUENCE [LARGE SCALE GENOMIC DNA]</scope>
    <source>
        <strain evidence="4">CBS 6772</strain>
    </source>
</reference>
<comment type="similarity">
    <text evidence="1">Belongs to the SPT2 family.</text>
</comment>
<feature type="compositionally biased region" description="Acidic residues" evidence="3">
    <location>
        <begin position="218"/>
        <end position="228"/>
    </location>
</feature>
<feature type="compositionally biased region" description="Basic and acidic residues" evidence="3">
    <location>
        <begin position="13"/>
        <end position="22"/>
    </location>
</feature>
<proteinExistence type="inferred from homology"/>
<evidence type="ECO:0000313" key="4">
    <source>
        <dbReference type="EMBL" id="SCW04292.1"/>
    </source>
</evidence>
<name>A0A1G4MK76_LACFM</name>
<dbReference type="SMART" id="SM00784">
    <property type="entry name" value="SPT2"/>
    <property type="match status" value="1"/>
</dbReference>
<dbReference type="OrthoDB" id="4035998at2759"/>
<dbReference type="InterPro" id="IPR013256">
    <property type="entry name" value="Chromatin_SPT2"/>
</dbReference>
<dbReference type="Pfam" id="PF08243">
    <property type="entry name" value="SPT2"/>
    <property type="match status" value="1"/>
</dbReference>
<evidence type="ECO:0000256" key="1">
    <source>
        <dbReference type="ARBA" id="ARBA00006461"/>
    </source>
</evidence>
<feature type="region of interest" description="Disordered" evidence="3">
    <location>
        <begin position="34"/>
        <end position="194"/>
    </location>
</feature>
<protein>
    <submittedName>
        <fullName evidence="4">LAFE_0H10308g1_1</fullName>
    </submittedName>
</protein>
<feature type="compositionally biased region" description="Basic and acidic residues" evidence="3">
    <location>
        <begin position="277"/>
        <end position="301"/>
    </location>
</feature>
<dbReference type="EMBL" id="LT598491">
    <property type="protein sequence ID" value="SCW04292.1"/>
    <property type="molecule type" value="Genomic_DNA"/>
</dbReference>
<sequence length="307" mass="36035">MSFLAKLSQLKKPVTERNTKKVEKNISNELSVDPLRSESNLLPKNYVREEDPAVRRLKELRRQEQLKKGANKPKPPAPSNKRRRRDDEPMATEAKFKRKIGANDKKPVTPLTRREPLKKLSFEELMKEAEEKAKNKSASPESFAPNHKNARKPPLQKPGFKSGKSKVRTQANQTPPSIKKETKPKIKVPLAKAALAQPSEKLRKKLDLIKKSRRDQGYEDDGNLDDFIDDDEEELDYDRDEIWAMFNKGRKRAEYQYSDDESDMEANELEIFEEEEKASRMARLEDKREQQWLKKHEEEKRRRMNRK</sequence>
<feature type="region of interest" description="Disordered" evidence="3">
    <location>
        <begin position="276"/>
        <end position="307"/>
    </location>
</feature>
<keyword evidence="2" id="KW-0175">Coiled coil</keyword>
<dbReference type="STRING" id="4955.A0A1G4MK76"/>
<gene>
    <name evidence="4" type="ORF">LAFE_0H10308G</name>
</gene>
<dbReference type="AlphaFoldDB" id="A0A1G4MK76"/>
<evidence type="ECO:0000313" key="5">
    <source>
        <dbReference type="Proteomes" id="UP000190831"/>
    </source>
</evidence>
<evidence type="ECO:0000256" key="3">
    <source>
        <dbReference type="SAM" id="MobiDB-lite"/>
    </source>
</evidence>
<dbReference type="OMA" id="IWAMFNR"/>
<feature type="region of interest" description="Disordered" evidence="3">
    <location>
        <begin position="1"/>
        <end position="22"/>
    </location>
</feature>
<evidence type="ECO:0000256" key="2">
    <source>
        <dbReference type="ARBA" id="ARBA00023054"/>
    </source>
</evidence>
<dbReference type="Proteomes" id="UP000190831">
    <property type="component" value="Chromosome H"/>
</dbReference>